<comment type="similarity">
    <text evidence="1">Belongs to the cycloisomerase 2 family.</text>
</comment>
<accession>A0A229UHE5</accession>
<evidence type="ECO:0000313" key="3">
    <source>
        <dbReference type="Proteomes" id="UP000215509"/>
    </source>
</evidence>
<dbReference type="PANTHER" id="PTHR30344:SF1">
    <property type="entry name" value="6-PHOSPHOGLUCONOLACTONASE"/>
    <property type="match status" value="1"/>
</dbReference>
<dbReference type="PANTHER" id="PTHR30344">
    <property type="entry name" value="6-PHOSPHOGLUCONOLACTONASE-RELATED"/>
    <property type="match status" value="1"/>
</dbReference>
<dbReference type="InterPro" id="IPR019405">
    <property type="entry name" value="Lactonase_7-beta_prop"/>
</dbReference>
<dbReference type="InterPro" id="IPR015943">
    <property type="entry name" value="WD40/YVTN_repeat-like_dom_sf"/>
</dbReference>
<evidence type="ECO:0008006" key="4">
    <source>
        <dbReference type="Google" id="ProtNLM"/>
    </source>
</evidence>
<comment type="caution">
    <text evidence="2">The sequence shown here is derived from an EMBL/GenBank/DDBJ whole genome shotgun (WGS) entry which is preliminary data.</text>
</comment>
<dbReference type="GO" id="GO:0017057">
    <property type="term" value="F:6-phosphogluconolactonase activity"/>
    <property type="evidence" value="ECO:0007669"/>
    <property type="project" value="TreeGrafter"/>
</dbReference>
<dbReference type="Pfam" id="PF10282">
    <property type="entry name" value="Lactonase"/>
    <property type="match status" value="1"/>
</dbReference>
<dbReference type="Proteomes" id="UP000215509">
    <property type="component" value="Unassembled WGS sequence"/>
</dbReference>
<dbReference type="RefSeq" id="WP_094018412.1">
    <property type="nucleotide sequence ID" value="NZ_NMQW01000057.1"/>
</dbReference>
<dbReference type="SUPFAM" id="SSF51004">
    <property type="entry name" value="C-terminal (heme d1) domain of cytochrome cd1-nitrite reductase"/>
    <property type="match status" value="1"/>
</dbReference>
<reference evidence="2 3" key="1">
    <citation type="submission" date="2017-07" db="EMBL/GenBank/DDBJ databases">
        <title>Genome sequencing and assembly of Paenibacillus rigui.</title>
        <authorList>
            <person name="Mayilraj S."/>
        </authorList>
    </citation>
    <scope>NUCLEOTIDE SEQUENCE [LARGE SCALE GENOMIC DNA]</scope>
    <source>
        <strain evidence="2 3">JCM 16352</strain>
    </source>
</reference>
<dbReference type="OrthoDB" id="9790815at2"/>
<protein>
    <recommendedName>
        <fullName evidence="4">6-phosphogluconolactonase</fullName>
    </recommendedName>
</protein>
<dbReference type="AlphaFoldDB" id="A0A229UHE5"/>
<dbReference type="InterPro" id="IPR011048">
    <property type="entry name" value="Haem_d1_sf"/>
</dbReference>
<dbReference type="EMBL" id="NMQW01000057">
    <property type="protein sequence ID" value="OXM82770.1"/>
    <property type="molecule type" value="Genomic_DNA"/>
</dbReference>
<proteinExistence type="inferred from homology"/>
<evidence type="ECO:0000256" key="1">
    <source>
        <dbReference type="ARBA" id="ARBA00005564"/>
    </source>
</evidence>
<keyword evidence="3" id="KW-1185">Reference proteome</keyword>
<name>A0A229UHE5_9BACL</name>
<sequence>MMSSIEEKGQSVYMYVGSYTNKSDAGVSLYRLDTGTGETQLLQTVTTIKNASFLTTDAQTERLYAVSEVQEVQGQLGGEVVSYERDSASGRLHELNRQRTLGKDPCYVSVLNEKQSRLLLATNYSSGSVSVFPLSGSGDLLEPLLQLISHEGASGATERQLGPHTHSAVIHPEGKYVVVSDLGQDKLIVYRWDAELKQLVAHSETAAAEGAGPRHFVFHPERPYAYGINELNNTITAYAFDGEEGKLTALETVPTLPADFTGSNTSADLHLDPSGRFLYGSNRGHNSIVVYRIDPDSGRLTYVEHTSTHGSSPRNFAIAPGGKLLLAANQQTDTIEVFQLDPVSGRLTHDASRSIAVAEPVCIHIV</sequence>
<gene>
    <name evidence="2" type="ORF">CF651_29325</name>
</gene>
<dbReference type="InterPro" id="IPR050282">
    <property type="entry name" value="Cycloisomerase_2"/>
</dbReference>
<dbReference type="GO" id="GO:0005829">
    <property type="term" value="C:cytosol"/>
    <property type="evidence" value="ECO:0007669"/>
    <property type="project" value="TreeGrafter"/>
</dbReference>
<evidence type="ECO:0000313" key="2">
    <source>
        <dbReference type="EMBL" id="OXM82770.1"/>
    </source>
</evidence>
<organism evidence="2 3">
    <name type="scientific">Paenibacillus rigui</name>
    <dbReference type="NCBI Taxonomy" id="554312"/>
    <lineage>
        <taxon>Bacteria</taxon>
        <taxon>Bacillati</taxon>
        <taxon>Bacillota</taxon>
        <taxon>Bacilli</taxon>
        <taxon>Bacillales</taxon>
        <taxon>Paenibacillaceae</taxon>
        <taxon>Paenibacillus</taxon>
    </lineage>
</organism>
<dbReference type="Gene3D" id="2.130.10.10">
    <property type="entry name" value="YVTN repeat-like/Quinoprotein amine dehydrogenase"/>
    <property type="match status" value="1"/>
</dbReference>